<accession>A0A438K5A7</accession>
<dbReference type="PANTHER" id="PTHR24559">
    <property type="entry name" value="TRANSPOSON TY3-I GAG-POL POLYPROTEIN"/>
    <property type="match status" value="1"/>
</dbReference>
<dbReference type="CDD" id="cd01647">
    <property type="entry name" value="RT_LTR"/>
    <property type="match status" value="1"/>
</dbReference>
<dbReference type="PANTHER" id="PTHR24559:SF444">
    <property type="entry name" value="REVERSE TRANSCRIPTASE DOMAIN-CONTAINING PROTEIN"/>
    <property type="match status" value="1"/>
</dbReference>
<dbReference type="InterPro" id="IPR043128">
    <property type="entry name" value="Rev_trsase/Diguanyl_cyclase"/>
</dbReference>
<gene>
    <name evidence="1" type="primary">pol_1335</name>
    <name evidence="1" type="ORF">CK203_014587</name>
</gene>
<name>A0A438K5A7_VITVI</name>
<reference evidence="1 2" key="1">
    <citation type="journal article" date="2018" name="PLoS Genet.">
        <title>Population sequencing reveals clonal diversity and ancestral inbreeding in the grapevine cultivar Chardonnay.</title>
        <authorList>
            <person name="Roach M.J."/>
            <person name="Johnson D.L."/>
            <person name="Bohlmann J."/>
            <person name="van Vuuren H.J."/>
            <person name="Jones S.J."/>
            <person name="Pretorius I.S."/>
            <person name="Schmidt S.A."/>
            <person name="Borneman A.R."/>
        </authorList>
    </citation>
    <scope>NUCLEOTIDE SEQUENCE [LARGE SCALE GENOMIC DNA]</scope>
    <source>
        <strain evidence="2">cv. Chardonnay</strain>
        <tissue evidence="1">Leaf</tissue>
    </source>
</reference>
<dbReference type="InterPro" id="IPR053134">
    <property type="entry name" value="RNA-dir_DNA_polymerase"/>
</dbReference>
<organism evidence="1 2">
    <name type="scientific">Vitis vinifera</name>
    <name type="common">Grape</name>
    <dbReference type="NCBI Taxonomy" id="29760"/>
    <lineage>
        <taxon>Eukaryota</taxon>
        <taxon>Viridiplantae</taxon>
        <taxon>Streptophyta</taxon>
        <taxon>Embryophyta</taxon>
        <taxon>Tracheophyta</taxon>
        <taxon>Spermatophyta</taxon>
        <taxon>Magnoliopsida</taxon>
        <taxon>eudicotyledons</taxon>
        <taxon>Gunneridae</taxon>
        <taxon>Pentapetalae</taxon>
        <taxon>rosids</taxon>
        <taxon>Vitales</taxon>
        <taxon>Vitaceae</taxon>
        <taxon>Viteae</taxon>
        <taxon>Vitis</taxon>
    </lineage>
</organism>
<sequence length="683" mass="78622">MNNNPDEAFQFLDYVVEVSRSWEEPIFKEPSRDRTVNRARASGVYTLPEGLDVQAKFATIMRRLDDLEAKGVQEGHTSNILAILHIPTLIIRVGGIIQIYHGDEVTMASFSSKETNFKEHQTSSSNSSLEDMMREFIQKQDKRNDDQNRINAQTSQELADIRTTLSQLAVGLSQEKGKFPTQPQKNLRGVNEVSEVQKEDCNAVITLRNGKEYEGPKLPITMQRHKVGDKTLEILEVLKQVKINIPLLDMIKQVPAYAKFLKNLCSVKRRIKLSKKAFLTKQVGAIIENKAMVKYKDPVEMNVFNLCKQPMNHDDVENEEACLIEALVQEHIENVENDEESKKEEVEIIKPELKPLPQGLNSWVSPTQVVPKKSRITVVKNDEGEFIPTRLTTDQVLERVAGHDYYCFLDGYSGYFQIAIALEDQEKTIFTCPFGTYAYSDIVKTIMEVFMDYLTIHGKTFDDCLLNLKKVLKMCIEKDLVLNWEKCHFMATSGVVLGHFISKEGIQVDPTKIELISKLPSPITVKEELVEVILLQRRLQQKFYRVDSIGQLCSRIVTLTVKVVHNVNNWGKSTQELEHRAYWAIKKMNFDSDQVGAKRKYDLNELEAYRNKSYECLRNAREKHKFYHDKLILRREFKQGEKVLLYDSKLHIFLGKLKSRWNGPYGTMTIRNSRSGNEFKVNG</sequence>
<evidence type="ECO:0000313" key="1">
    <source>
        <dbReference type="EMBL" id="RVX16390.1"/>
    </source>
</evidence>
<dbReference type="Proteomes" id="UP000288805">
    <property type="component" value="Unassembled WGS sequence"/>
</dbReference>
<dbReference type="InterPro" id="IPR043502">
    <property type="entry name" value="DNA/RNA_pol_sf"/>
</dbReference>
<evidence type="ECO:0000313" key="2">
    <source>
        <dbReference type="Proteomes" id="UP000288805"/>
    </source>
</evidence>
<proteinExistence type="predicted"/>
<dbReference type="SUPFAM" id="SSF56672">
    <property type="entry name" value="DNA/RNA polymerases"/>
    <property type="match status" value="1"/>
</dbReference>
<dbReference type="Gene3D" id="3.30.70.270">
    <property type="match status" value="1"/>
</dbReference>
<protein>
    <submittedName>
        <fullName evidence="1">Retrovirus-related Pol polyprotein from transposon opus</fullName>
    </submittedName>
</protein>
<comment type="caution">
    <text evidence="1">The sequence shown here is derived from an EMBL/GenBank/DDBJ whole genome shotgun (WGS) entry which is preliminary data.</text>
</comment>
<dbReference type="AlphaFoldDB" id="A0A438K5A7"/>
<dbReference type="EMBL" id="QGNW01000016">
    <property type="protein sequence ID" value="RVX16390.1"/>
    <property type="molecule type" value="Genomic_DNA"/>
</dbReference>